<dbReference type="AlphaFoldDB" id="A0A919ELE2"/>
<keyword evidence="3" id="KW-1185">Reference proteome</keyword>
<accession>A0A919ELE2</accession>
<feature type="domain" description="Carrier" evidence="1">
    <location>
        <begin position="39"/>
        <end position="79"/>
    </location>
</feature>
<sequence>MTEESVKSTIITILTRLMPSYESNYWSQQPELFGAVPEFDSMTIVNLIGELEDNFDIELDDDDITAENFATVDSVAALIINQ</sequence>
<dbReference type="EMBL" id="BNCK01000007">
    <property type="protein sequence ID" value="GHF99225.1"/>
    <property type="molecule type" value="Genomic_DNA"/>
</dbReference>
<dbReference type="SUPFAM" id="SSF47336">
    <property type="entry name" value="ACP-like"/>
    <property type="match status" value="1"/>
</dbReference>
<evidence type="ECO:0000313" key="2">
    <source>
        <dbReference type="EMBL" id="GHF99225.1"/>
    </source>
</evidence>
<dbReference type="Proteomes" id="UP000623842">
    <property type="component" value="Unassembled WGS sequence"/>
</dbReference>
<dbReference type="Pfam" id="PF00550">
    <property type="entry name" value="PP-binding"/>
    <property type="match status" value="1"/>
</dbReference>
<dbReference type="Gene3D" id="1.10.1200.10">
    <property type="entry name" value="ACP-like"/>
    <property type="match status" value="1"/>
</dbReference>
<reference evidence="2" key="2">
    <citation type="submission" date="2020-09" db="EMBL/GenBank/DDBJ databases">
        <authorList>
            <person name="Sun Q."/>
            <person name="Kim S."/>
        </authorList>
    </citation>
    <scope>NUCLEOTIDE SEQUENCE</scope>
    <source>
        <strain evidence="2">KCTC 42731</strain>
    </source>
</reference>
<dbReference type="RefSeq" id="WP_229854754.1">
    <property type="nucleotide sequence ID" value="NZ_BNCK01000007.1"/>
</dbReference>
<dbReference type="InterPro" id="IPR036736">
    <property type="entry name" value="ACP-like_sf"/>
</dbReference>
<evidence type="ECO:0000313" key="3">
    <source>
        <dbReference type="Proteomes" id="UP000623842"/>
    </source>
</evidence>
<protein>
    <recommendedName>
        <fullName evidence="1">Carrier domain-containing protein</fullName>
    </recommendedName>
</protein>
<dbReference type="InterPro" id="IPR009081">
    <property type="entry name" value="PP-bd_ACP"/>
</dbReference>
<evidence type="ECO:0000259" key="1">
    <source>
        <dbReference type="Pfam" id="PF00550"/>
    </source>
</evidence>
<gene>
    <name evidence="2" type="ORF">GCM10017161_29530</name>
</gene>
<comment type="caution">
    <text evidence="2">The sequence shown here is derived from an EMBL/GenBank/DDBJ whole genome shotgun (WGS) entry which is preliminary data.</text>
</comment>
<proteinExistence type="predicted"/>
<name>A0A919ELE2_9GAMM</name>
<organism evidence="2 3">
    <name type="scientific">Thalassotalea marina</name>
    <dbReference type="NCBI Taxonomy" id="1673741"/>
    <lineage>
        <taxon>Bacteria</taxon>
        <taxon>Pseudomonadati</taxon>
        <taxon>Pseudomonadota</taxon>
        <taxon>Gammaproteobacteria</taxon>
        <taxon>Alteromonadales</taxon>
        <taxon>Colwelliaceae</taxon>
        <taxon>Thalassotalea</taxon>
    </lineage>
</organism>
<reference evidence="2" key="1">
    <citation type="journal article" date="2014" name="Int. J. Syst. Evol. Microbiol.">
        <title>Complete genome sequence of Corynebacterium casei LMG S-19264T (=DSM 44701T), isolated from a smear-ripened cheese.</title>
        <authorList>
            <consortium name="US DOE Joint Genome Institute (JGI-PGF)"/>
            <person name="Walter F."/>
            <person name="Albersmeier A."/>
            <person name="Kalinowski J."/>
            <person name="Ruckert C."/>
        </authorList>
    </citation>
    <scope>NUCLEOTIDE SEQUENCE</scope>
    <source>
        <strain evidence="2">KCTC 42731</strain>
    </source>
</reference>